<keyword evidence="5" id="KW-1185">Reference proteome</keyword>
<evidence type="ECO:0000256" key="1">
    <source>
        <dbReference type="ARBA" id="ARBA00005863"/>
    </source>
</evidence>
<dbReference type="InterPro" id="IPR050593">
    <property type="entry name" value="LovG"/>
</dbReference>
<dbReference type="Gene3D" id="3.40.50.1820">
    <property type="entry name" value="alpha/beta hydrolase"/>
    <property type="match status" value="1"/>
</dbReference>
<dbReference type="OrthoDB" id="2094269at2759"/>
<dbReference type="EMBL" id="SRPW01003208">
    <property type="protein sequence ID" value="KAG5987856.1"/>
    <property type="molecule type" value="Genomic_DNA"/>
</dbReference>
<protein>
    <recommendedName>
        <fullName evidence="3">Serine hydrolase domain-containing protein</fullName>
    </recommendedName>
</protein>
<reference evidence="4" key="1">
    <citation type="journal article" date="2020" name="bioRxiv">
        <title>Whole genome comparisons of ergot fungi reveals the divergence and evolution of species within the genus Claviceps are the result of varying mechanisms driving genome evolution and host range expansion.</title>
        <authorList>
            <person name="Wyka S.A."/>
            <person name="Mondo S.J."/>
            <person name="Liu M."/>
            <person name="Dettman J."/>
            <person name="Nalam V."/>
            <person name="Broders K.D."/>
        </authorList>
    </citation>
    <scope>NUCLEOTIDE SEQUENCE</scope>
    <source>
        <strain evidence="4">CCC 602</strain>
    </source>
</reference>
<comment type="caution">
    <text evidence="4">The sequence shown here is derived from an EMBL/GenBank/DDBJ whole genome shotgun (WGS) entry which is preliminary data.</text>
</comment>
<dbReference type="PANTHER" id="PTHR48070">
    <property type="entry name" value="ESTERASE OVCA2"/>
    <property type="match status" value="1"/>
</dbReference>
<dbReference type="PANTHER" id="PTHR48070:SF3">
    <property type="entry name" value="ESTERASE DBAE-RELATED"/>
    <property type="match status" value="1"/>
</dbReference>
<evidence type="ECO:0000313" key="4">
    <source>
        <dbReference type="EMBL" id="KAG5987856.1"/>
    </source>
</evidence>
<accession>A0A9P7N430</accession>
<dbReference type="GO" id="GO:0044550">
    <property type="term" value="P:secondary metabolite biosynthetic process"/>
    <property type="evidence" value="ECO:0007669"/>
    <property type="project" value="TreeGrafter"/>
</dbReference>
<dbReference type="Pfam" id="PF03959">
    <property type="entry name" value="FSH1"/>
    <property type="match status" value="1"/>
</dbReference>
<name>A0A9P7N430_9HYPO</name>
<dbReference type="InterPro" id="IPR005645">
    <property type="entry name" value="FSH-like_dom"/>
</dbReference>
<dbReference type="AlphaFoldDB" id="A0A9P7N430"/>
<gene>
    <name evidence="4" type="ORF">E4U43_004923</name>
</gene>
<evidence type="ECO:0000259" key="3">
    <source>
        <dbReference type="Pfam" id="PF03959"/>
    </source>
</evidence>
<evidence type="ECO:0000313" key="5">
    <source>
        <dbReference type="Proteomes" id="UP000748025"/>
    </source>
</evidence>
<dbReference type="InterPro" id="IPR029058">
    <property type="entry name" value="AB_hydrolase_fold"/>
</dbReference>
<evidence type="ECO:0000256" key="2">
    <source>
        <dbReference type="ARBA" id="ARBA00022801"/>
    </source>
</evidence>
<dbReference type="Proteomes" id="UP000748025">
    <property type="component" value="Unassembled WGS sequence"/>
</dbReference>
<comment type="similarity">
    <text evidence="1">Belongs to the LovG family.</text>
</comment>
<dbReference type="GO" id="GO:0005737">
    <property type="term" value="C:cytoplasm"/>
    <property type="evidence" value="ECO:0007669"/>
    <property type="project" value="TreeGrafter"/>
</dbReference>
<proteinExistence type="inferred from homology"/>
<organism evidence="4 5">
    <name type="scientific">Claviceps pusilla</name>
    <dbReference type="NCBI Taxonomy" id="123648"/>
    <lineage>
        <taxon>Eukaryota</taxon>
        <taxon>Fungi</taxon>
        <taxon>Dikarya</taxon>
        <taxon>Ascomycota</taxon>
        <taxon>Pezizomycotina</taxon>
        <taxon>Sordariomycetes</taxon>
        <taxon>Hypocreomycetidae</taxon>
        <taxon>Hypocreales</taxon>
        <taxon>Clavicipitaceae</taxon>
        <taxon>Claviceps</taxon>
    </lineage>
</organism>
<dbReference type="GO" id="GO:0016787">
    <property type="term" value="F:hydrolase activity"/>
    <property type="evidence" value="ECO:0007669"/>
    <property type="project" value="UniProtKB-KW"/>
</dbReference>
<keyword evidence="2" id="KW-0378">Hydrolase</keyword>
<dbReference type="SUPFAM" id="SSF53474">
    <property type="entry name" value="alpha/beta-Hydrolases"/>
    <property type="match status" value="1"/>
</dbReference>
<sequence>MTMTMTKDDVDTLSLPRILCLHGGGVNARVFRIQCRTIINQLADRFRLVFTDAPYASDAHKDVAPVYGELGPFYRWLPWSHQHLDSASAAGAGAHDIMHSCLAAMDRDDGSGPWVGVLGFSQGAKVAMSLLWAQRQAELLLGPRQARTGFKFGVVMAGSAPLVHLDGRLPRSRHVADADTLTDSFDNWPDAPYGDHVVDVPTLHVHGMQDPGMERHRKLLALYCMPGQARLVEWDGGHRLPIKTHDVERVVGHVLDMARQTGVL</sequence>
<dbReference type="GO" id="GO:0005634">
    <property type="term" value="C:nucleus"/>
    <property type="evidence" value="ECO:0007669"/>
    <property type="project" value="TreeGrafter"/>
</dbReference>
<feature type="domain" description="Serine hydrolase" evidence="3">
    <location>
        <begin position="16"/>
        <end position="248"/>
    </location>
</feature>